<dbReference type="AlphaFoldDB" id="A0A1A9GJC8"/>
<sequence length="229" mass="24197">MDDDFAAAVTGVGALSDPTRRALYLHVVDQVDAVTREQAATACGVAVHTAKFHLDRLVEAGLLEVDQRRAPGRTGPGAGRPAKVYRRADREVSVSLPERSYDLAAHLLARAVEDAMATGTAVDVAVRAAARQHGVEAGGAASRAHPGGGRELERVAPVLAAQGYEPVEDPDGLRLRNCPFDQLVDEHLDLVCGMNEALVDGVLEGMSCSSLHAVLLPAPDLCCVRVRAR</sequence>
<proteinExistence type="predicted"/>
<feature type="region of interest" description="Disordered" evidence="1">
    <location>
        <begin position="68"/>
        <end position="87"/>
    </location>
</feature>
<keyword evidence="3" id="KW-1185">Reference proteome</keyword>
<dbReference type="EMBL" id="CP015079">
    <property type="protein sequence ID" value="ANH38368.1"/>
    <property type="molecule type" value="Genomic_DNA"/>
</dbReference>
<dbReference type="PATRIC" id="fig|1300347.3.peg.1939"/>
<organism evidence="2 3">
    <name type="scientific">Nocardioides dokdonensis FR1436</name>
    <dbReference type="NCBI Taxonomy" id="1300347"/>
    <lineage>
        <taxon>Bacteria</taxon>
        <taxon>Bacillati</taxon>
        <taxon>Actinomycetota</taxon>
        <taxon>Actinomycetes</taxon>
        <taxon>Propionibacteriales</taxon>
        <taxon>Nocardioidaceae</taxon>
        <taxon>Nocardioides</taxon>
    </lineage>
</organism>
<protein>
    <submittedName>
        <fullName evidence="2">Helix-turn-helix domain protein</fullName>
    </submittedName>
</protein>
<name>A0A1A9GJC8_9ACTN</name>
<evidence type="ECO:0000313" key="3">
    <source>
        <dbReference type="Proteomes" id="UP000077868"/>
    </source>
</evidence>
<gene>
    <name evidence="2" type="ORF">I601_1938</name>
</gene>
<dbReference type="RefSeq" id="WP_068108734.1">
    <property type="nucleotide sequence ID" value="NZ_CP015079.1"/>
</dbReference>
<dbReference type="OrthoDB" id="3399802at2"/>
<accession>A0A1A9GJC8</accession>
<dbReference type="InterPro" id="IPR036388">
    <property type="entry name" value="WH-like_DNA-bd_sf"/>
</dbReference>
<reference evidence="2 3" key="1">
    <citation type="submission" date="2016-03" db="EMBL/GenBank/DDBJ databases">
        <title>Complete genome sequence of a soil Actinobacterium, Nocardioides dokdonensis FR1436.</title>
        <authorList>
            <person name="Kwon S.-K."/>
            <person name="Kim K."/>
            <person name="Kim J.F."/>
        </authorList>
    </citation>
    <scope>NUCLEOTIDE SEQUENCE [LARGE SCALE GENOMIC DNA]</scope>
    <source>
        <strain evidence="2 3">FR1436</strain>
    </source>
</reference>
<dbReference type="Pfam" id="PF12840">
    <property type="entry name" value="HTH_20"/>
    <property type="match status" value="1"/>
</dbReference>
<dbReference type="InterPro" id="IPR036390">
    <property type="entry name" value="WH_DNA-bd_sf"/>
</dbReference>
<dbReference type="KEGG" id="ndk:I601_1938"/>
<evidence type="ECO:0000313" key="2">
    <source>
        <dbReference type="EMBL" id="ANH38368.1"/>
    </source>
</evidence>
<dbReference type="SUPFAM" id="SSF46785">
    <property type="entry name" value="Winged helix' DNA-binding domain"/>
    <property type="match status" value="1"/>
</dbReference>
<evidence type="ECO:0000256" key="1">
    <source>
        <dbReference type="SAM" id="MobiDB-lite"/>
    </source>
</evidence>
<dbReference type="STRING" id="1300347.I601_1938"/>
<dbReference type="Proteomes" id="UP000077868">
    <property type="component" value="Chromosome"/>
</dbReference>
<dbReference type="Gene3D" id="1.10.10.10">
    <property type="entry name" value="Winged helix-like DNA-binding domain superfamily/Winged helix DNA-binding domain"/>
    <property type="match status" value="1"/>
</dbReference>